<protein>
    <submittedName>
        <fullName evidence="3">Uncharacterized protein</fullName>
    </submittedName>
</protein>
<keyword evidence="4" id="KW-1185">Reference proteome</keyword>
<comment type="caution">
    <text evidence="3">The sequence shown here is derived from an EMBL/GenBank/DDBJ whole genome shotgun (WGS) entry which is preliminary data.</text>
</comment>
<feature type="transmembrane region" description="Helical" evidence="2">
    <location>
        <begin position="15"/>
        <end position="34"/>
    </location>
</feature>
<organism evidence="3 4">
    <name type="scientific">Bosea eneae</name>
    <dbReference type="NCBI Taxonomy" id="151454"/>
    <lineage>
        <taxon>Bacteria</taxon>
        <taxon>Pseudomonadati</taxon>
        <taxon>Pseudomonadota</taxon>
        <taxon>Alphaproteobacteria</taxon>
        <taxon>Hyphomicrobiales</taxon>
        <taxon>Boseaceae</taxon>
        <taxon>Bosea</taxon>
    </lineage>
</organism>
<keyword evidence="2" id="KW-0472">Membrane</keyword>
<feature type="region of interest" description="Disordered" evidence="1">
    <location>
        <begin position="40"/>
        <end position="59"/>
    </location>
</feature>
<evidence type="ECO:0000313" key="4">
    <source>
        <dbReference type="Proteomes" id="UP001596053"/>
    </source>
</evidence>
<gene>
    <name evidence="3" type="ORF">ACFPOB_26030</name>
</gene>
<reference evidence="4" key="1">
    <citation type="journal article" date="2019" name="Int. J. Syst. Evol. Microbiol.">
        <title>The Global Catalogue of Microorganisms (GCM) 10K type strain sequencing project: providing services to taxonomists for standard genome sequencing and annotation.</title>
        <authorList>
            <consortium name="The Broad Institute Genomics Platform"/>
            <consortium name="The Broad Institute Genome Sequencing Center for Infectious Disease"/>
            <person name="Wu L."/>
            <person name="Ma J."/>
        </authorList>
    </citation>
    <scope>NUCLEOTIDE SEQUENCE [LARGE SCALE GENOMIC DNA]</scope>
    <source>
        <strain evidence="4">NCAIM B.01391</strain>
    </source>
</reference>
<evidence type="ECO:0000256" key="1">
    <source>
        <dbReference type="SAM" id="MobiDB-lite"/>
    </source>
</evidence>
<feature type="compositionally biased region" description="Basic and acidic residues" evidence="1">
    <location>
        <begin position="45"/>
        <end position="59"/>
    </location>
</feature>
<evidence type="ECO:0000313" key="3">
    <source>
        <dbReference type="EMBL" id="MFC5423012.1"/>
    </source>
</evidence>
<evidence type="ECO:0000256" key="2">
    <source>
        <dbReference type="SAM" id="Phobius"/>
    </source>
</evidence>
<keyword evidence="2" id="KW-1133">Transmembrane helix</keyword>
<name>A0ABW0IY56_9HYPH</name>
<keyword evidence="2" id="KW-0812">Transmembrane</keyword>
<dbReference type="EMBL" id="JBHSLW010000056">
    <property type="protein sequence ID" value="MFC5423012.1"/>
    <property type="molecule type" value="Genomic_DNA"/>
</dbReference>
<accession>A0ABW0IY56</accession>
<dbReference type="RefSeq" id="WP_377801206.1">
    <property type="nucleotide sequence ID" value="NZ_JBHSLW010000056.1"/>
</dbReference>
<proteinExistence type="predicted"/>
<dbReference type="Proteomes" id="UP001596053">
    <property type="component" value="Unassembled WGS sequence"/>
</dbReference>
<sequence length="59" mass="6386">MIAWLDSQLPPLDPALGFILLLAALAGFCLARLLDRPARGTVPDPHAHEYGDVTERPHG</sequence>